<keyword evidence="3" id="KW-1185">Reference proteome</keyword>
<keyword evidence="1" id="KW-0812">Transmembrane</keyword>
<dbReference type="Proteomes" id="UP000077519">
    <property type="component" value="Unassembled WGS sequence"/>
</dbReference>
<dbReference type="EMBL" id="LVHI01000016">
    <property type="protein sequence ID" value="OAK53702.1"/>
    <property type="molecule type" value="Genomic_DNA"/>
</dbReference>
<feature type="transmembrane region" description="Helical" evidence="1">
    <location>
        <begin position="139"/>
        <end position="156"/>
    </location>
</feature>
<keyword evidence="1" id="KW-1133">Transmembrane helix</keyword>
<accession>A0A177YDU4</accession>
<feature type="transmembrane region" description="Helical" evidence="1">
    <location>
        <begin position="163"/>
        <end position="180"/>
    </location>
</feature>
<sequence>MSADTDSMELVELEENELYFDDVDAIARRRRILARAIAVGAATVGLVVLLGILPLAGVDYPHSRAVVPSLAGPSGSVLTAFGITPVLVAVAVLTVVALIRGLPYGIGAVITLVIGASLTTAGVRAWAVGWVPGSALPNGYATAAVALVCATTLVASPRFLPMVWGLGGVGVATVCAAAVVGGAVSVIGVVTTLLVVLAWWAVSSGVMVYSPVAAEREKQNPFDTAALAFRRMR</sequence>
<feature type="transmembrane region" description="Helical" evidence="1">
    <location>
        <begin position="186"/>
        <end position="209"/>
    </location>
</feature>
<reference evidence="2 3" key="1">
    <citation type="submission" date="2016-03" db="EMBL/GenBank/DDBJ databases">
        <title>Genome sequence of Rhodococcus kyotonensis KB10.</title>
        <authorList>
            <person name="Jeong H."/>
            <person name="Hong C.E."/>
            <person name="Jo S.H."/>
            <person name="Park J.M."/>
        </authorList>
    </citation>
    <scope>NUCLEOTIDE SEQUENCE [LARGE SCALE GENOMIC DNA]</scope>
    <source>
        <strain evidence="2 3">KB10</strain>
    </source>
</reference>
<evidence type="ECO:0000313" key="3">
    <source>
        <dbReference type="Proteomes" id="UP000077519"/>
    </source>
</evidence>
<keyword evidence="1" id="KW-0472">Membrane</keyword>
<dbReference type="AlphaFoldDB" id="A0A177YDU4"/>
<gene>
    <name evidence="2" type="ORF">A3K89_22455</name>
</gene>
<feature type="transmembrane region" description="Helical" evidence="1">
    <location>
        <begin position="77"/>
        <end position="99"/>
    </location>
</feature>
<feature type="transmembrane region" description="Helical" evidence="1">
    <location>
        <begin position="106"/>
        <end position="127"/>
    </location>
</feature>
<evidence type="ECO:0000313" key="2">
    <source>
        <dbReference type="EMBL" id="OAK53702.1"/>
    </source>
</evidence>
<protein>
    <submittedName>
        <fullName evidence="2">Uncharacterized protein</fullName>
    </submittedName>
</protein>
<feature type="transmembrane region" description="Helical" evidence="1">
    <location>
        <begin position="36"/>
        <end position="57"/>
    </location>
</feature>
<dbReference type="RefSeq" id="WP_068426992.1">
    <property type="nucleotide sequence ID" value="NZ_LVHI01000016.1"/>
</dbReference>
<name>A0A177YDU4_9NOCA</name>
<comment type="caution">
    <text evidence="2">The sequence shown here is derived from an EMBL/GenBank/DDBJ whole genome shotgun (WGS) entry which is preliminary data.</text>
</comment>
<organism evidence="2 3">
    <name type="scientific">Rhodococcoides kyotonense</name>
    <dbReference type="NCBI Taxonomy" id="398843"/>
    <lineage>
        <taxon>Bacteria</taxon>
        <taxon>Bacillati</taxon>
        <taxon>Actinomycetota</taxon>
        <taxon>Actinomycetes</taxon>
        <taxon>Mycobacteriales</taxon>
        <taxon>Nocardiaceae</taxon>
        <taxon>Rhodococcoides</taxon>
    </lineage>
</organism>
<evidence type="ECO:0000256" key="1">
    <source>
        <dbReference type="SAM" id="Phobius"/>
    </source>
</evidence>
<proteinExistence type="predicted"/>